<evidence type="ECO:0000313" key="1">
    <source>
        <dbReference type="EMBL" id="KAJ9577883.1"/>
    </source>
</evidence>
<gene>
    <name evidence="1" type="ORF">L9F63_025256</name>
</gene>
<evidence type="ECO:0000313" key="2">
    <source>
        <dbReference type="Proteomes" id="UP001233999"/>
    </source>
</evidence>
<feature type="non-terminal residue" evidence="1">
    <location>
        <position position="128"/>
    </location>
</feature>
<name>A0AAD7ZDB7_DIPPU</name>
<accession>A0AAD7ZDB7</accession>
<reference evidence="1" key="1">
    <citation type="journal article" date="2023" name="IScience">
        <title>Live-bearing cockroach genome reveals convergent evolutionary mechanisms linked to viviparity in insects and beyond.</title>
        <authorList>
            <person name="Fouks B."/>
            <person name="Harrison M.C."/>
            <person name="Mikhailova A.A."/>
            <person name="Marchal E."/>
            <person name="English S."/>
            <person name="Carruthers M."/>
            <person name="Jennings E.C."/>
            <person name="Chiamaka E.L."/>
            <person name="Frigard R.A."/>
            <person name="Pippel M."/>
            <person name="Attardo G.M."/>
            <person name="Benoit J.B."/>
            <person name="Bornberg-Bauer E."/>
            <person name="Tobe S.S."/>
        </authorList>
    </citation>
    <scope>NUCLEOTIDE SEQUENCE</scope>
    <source>
        <strain evidence="1">Stay&amp;Tobe</strain>
    </source>
</reference>
<proteinExistence type="predicted"/>
<reference evidence="1" key="2">
    <citation type="submission" date="2023-05" db="EMBL/GenBank/DDBJ databases">
        <authorList>
            <person name="Fouks B."/>
        </authorList>
    </citation>
    <scope>NUCLEOTIDE SEQUENCE</scope>
    <source>
        <strain evidence="1">Stay&amp;Tobe</strain>
        <tissue evidence="1">Testes</tissue>
    </source>
</reference>
<feature type="non-terminal residue" evidence="1">
    <location>
        <position position="1"/>
    </location>
</feature>
<sequence length="128" mass="14300">QYRMESLDVTGMRNRGCSYRLEILDGMLNDGIIRGAFRLNLSSSRMESIRYCKTGDGLKCWSVGWAYALISKLISDGIIRCKQGMLISDGIIRCKQGMVSYRMESLDVKTGDGAYALISKLISDGIIR</sequence>
<protein>
    <submittedName>
        <fullName evidence="1">Uncharacterized protein</fullName>
    </submittedName>
</protein>
<organism evidence="1 2">
    <name type="scientific">Diploptera punctata</name>
    <name type="common">Pacific beetle cockroach</name>
    <dbReference type="NCBI Taxonomy" id="6984"/>
    <lineage>
        <taxon>Eukaryota</taxon>
        <taxon>Metazoa</taxon>
        <taxon>Ecdysozoa</taxon>
        <taxon>Arthropoda</taxon>
        <taxon>Hexapoda</taxon>
        <taxon>Insecta</taxon>
        <taxon>Pterygota</taxon>
        <taxon>Neoptera</taxon>
        <taxon>Polyneoptera</taxon>
        <taxon>Dictyoptera</taxon>
        <taxon>Blattodea</taxon>
        <taxon>Blaberoidea</taxon>
        <taxon>Blaberidae</taxon>
        <taxon>Diplopterinae</taxon>
        <taxon>Diploptera</taxon>
    </lineage>
</organism>
<dbReference type="AlphaFoldDB" id="A0AAD7ZDB7"/>
<keyword evidence="2" id="KW-1185">Reference proteome</keyword>
<dbReference type="Proteomes" id="UP001233999">
    <property type="component" value="Unassembled WGS sequence"/>
</dbReference>
<dbReference type="EMBL" id="JASPKZ010009251">
    <property type="protein sequence ID" value="KAJ9577883.1"/>
    <property type="molecule type" value="Genomic_DNA"/>
</dbReference>
<comment type="caution">
    <text evidence="1">The sequence shown here is derived from an EMBL/GenBank/DDBJ whole genome shotgun (WGS) entry which is preliminary data.</text>
</comment>